<keyword evidence="1" id="KW-0413">Isomerase</keyword>
<dbReference type="EC" id="5.1.1.1" evidence="1"/>
<proteinExistence type="predicted"/>
<gene>
    <name evidence="1" type="primary">dadX_2</name>
    <name evidence="1" type="ORF">NCTC9001_00831</name>
</gene>
<evidence type="ECO:0000313" key="2">
    <source>
        <dbReference type="Proteomes" id="UP000372890"/>
    </source>
</evidence>
<sequence length="37" mass="4501">MLEGFFHAQDLEIYDQHRLTTCVHSNWQLKALQKWRG</sequence>
<dbReference type="AlphaFoldDB" id="A0A484WRG4"/>
<accession>A0A484WRG4</accession>
<dbReference type="GO" id="GO:0008784">
    <property type="term" value="F:alanine racemase activity"/>
    <property type="evidence" value="ECO:0007669"/>
    <property type="project" value="UniProtKB-EC"/>
</dbReference>
<dbReference type="Proteomes" id="UP000372890">
    <property type="component" value="Unassembled WGS sequence"/>
</dbReference>
<organism evidence="1 2">
    <name type="scientific">Escherichia coli</name>
    <dbReference type="NCBI Taxonomy" id="562"/>
    <lineage>
        <taxon>Bacteria</taxon>
        <taxon>Pseudomonadati</taxon>
        <taxon>Pseudomonadota</taxon>
        <taxon>Gammaproteobacteria</taxon>
        <taxon>Enterobacterales</taxon>
        <taxon>Enterobacteriaceae</taxon>
        <taxon>Escherichia</taxon>
    </lineage>
</organism>
<protein>
    <submittedName>
        <fullName evidence="1">Alanine racemase, catabolic</fullName>
        <ecNumber evidence="1">5.1.1.1</ecNumber>
    </submittedName>
</protein>
<dbReference type="EMBL" id="CAADIS010000003">
    <property type="protein sequence ID" value="VFS13123.1"/>
    <property type="molecule type" value="Genomic_DNA"/>
</dbReference>
<evidence type="ECO:0000313" key="1">
    <source>
        <dbReference type="EMBL" id="VFS13123.1"/>
    </source>
</evidence>
<name>A0A484WRG4_ECOLX</name>
<reference evidence="1 2" key="1">
    <citation type="submission" date="2019-03" db="EMBL/GenBank/DDBJ databases">
        <authorList>
            <consortium name="Pathogen Informatics"/>
        </authorList>
    </citation>
    <scope>NUCLEOTIDE SEQUENCE [LARGE SCALE GENOMIC DNA]</scope>
    <source>
        <strain evidence="1 2">NCTC9001</strain>
    </source>
</reference>